<sequence length="1090" mass="111722">MTGLPTAPGGTGAQLASAGDADTPFDFINSEANAMALIMHLRPTAAVLSRRRDFRSKPLAWAQAAPLSAPSDSGGGGPADSGGTGSVPELSAEQVAGSILKSIAEENTSPAQPSTSGAPPLPPPFPTQSISDPDHPVRAARAKEHWAAMVNALDSLTTDPLATDHFAAPNNKQAAAALDAVTAAAAKHMCAQASAALEQRHGQGLDLPKAVFDYHSRLSDLYRRDCALSGHVANRFMPCQFIGRPRQYIWGSDDDHRGVPSLLGDCRDFGNKIPAWAALLRAAREQAGPSGLLDPGLAELGGVWVQTEPPAVQVLRAAHRGVLWLLGGGAVQAEGGRLSPLACAALVPLVALLLPRGPNPDLDDGMAPRDLTPDVLYDILAYGPLPPAAAPSPVPGACACSRTRPVAPAAGRYSAAHLEHVLVQCSSRPVETMARAALHRAVAHGACAEVLRRRATHCAALEMHWACLEADPDLSLPCSSPAEDEPSACGAFSMEAAEAEAPAPAGAAQGTGEPAAAGSGAVERVLMEAVEAPTEEPAGPQAAREQGAATEAEPPEAAPSPAAPSAEASAEVSALLTAVKAATARILNCLAGASADPSPSAPRPPHAAAAAENGGGPGPCPPDPALLHPVELLLLTGPGAEVDGPHAQLLELIQALSYCRTADCRTAEASAQGLRKKRRTETSAPASASSGTSLPAAAGPATAASAGAVAAARTASALPTPCGGAGARMAPAPAEASSAPCPCSLTAPKPEVLTSALLMLYHHIYTLRRGGDEGSLELGLAFLPALDLDNAGSVPDLGSGSAGFELVAVQPAGEVPYDPPENLAWGQVLERYKIVVSGRGESSAKGLAAQMRPLREALLTKRLGSAWLDAVGVEGVARAMQMAVQLRSEVQAQEGPGDLAMAIVDISLRGVHELEKQSKFEPNQEPHEERQSGLGLGYALAVTDRHAGFFMEGCLQTVWDCVGALLSLREAALRDGPEDAVEVGSRAAERALATGADALRRLDAALRRKGHPLREGIRVTIRLVECEPGSPARLVVPPGARVRGGKGAKGAKGSKGAKAAKGGGEEDAQTQALRRATERKLAELVMLRGD</sequence>
<feature type="compositionally biased region" description="Gly residues" evidence="1">
    <location>
        <begin position="73"/>
        <end position="85"/>
    </location>
</feature>
<feature type="region of interest" description="Disordered" evidence="1">
    <location>
        <begin position="532"/>
        <end position="566"/>
    </location>
</feature>
<dbReference type="InterPro" id="IPR051425">
    <property type="entry name" value="Formin_Homology"/>
</dbReference>
<feature type="compositionally biased region" description="Polar residues" evidence="1">
    <location>
        <begin position="106"/>
        <end position="117"/>
    </location>
</feature>
<feature type="region of interest" description="Disordered" evidence="1">
    <location>
        <begin position="500"/>
        <end position="519"/>
    </location>
</feature>
<accession>A0A835Y407</accession>
<feature type="compositionally biased region" description="Low complexity" evidence="1">
    <location>
        <begin position="500"/>
        <end position="518"/>
    </location>
</feature>
<dbReference type="EMBL" id="JAEHOE010000028">
    <property type="protein sequence ID" value="KAG2494789.1"/>
    <property type="molecule type" value="Genomic_DNA"/>
</dbReference>
<protein>
    <submittedName>
        <fullName evidence="2">Uncharacterized protein</fullName>
    </submittedName>
</protein>
<dbReference type="PANTHER" id="PTHR45725:SF18">
    <property type="entry name" value="ORC1-LIKE AAA ATPASE DOMAIN-CONTAINING PROTEIN"/>
    <property type="match status" value="1"/>
</dbReference>
<feature type="region of interest" description="Disordered" evidence="1">
    <location>
        <begin position="62"/>
        <end position="88"/>
    </location>
</feature>
<comment type="caution">
    <text evidence="2">The sequence shown here is derived from an EMBL/GenBank/DDBJ whole genome shotgun (WGS) entry which is preliminary data.</text>
</comment>
<evidence type="ECO:0000313" key="3">
    <source>
        <dbReference type="Proteomes" id="UP000612055"/>
    </source>
</evidence>
<proteinExistence type="predicted"/>
<keyword evidence="3" id="KW-1185">Reference proteome</keyword>
<gene>
    <name evidence="2" type="ORF">HYH03_007032</name>
</gene>
<name>A0A835Y407_9CHLO</name>
<feature type="region of interest" description="Disordered" evidence="1">
    <location>
        <begin position="594"/>
        <end position="624"/>
    </location>
</feature>
<feature type="compositionally biased region" description="Low complexity" evidence="1">
    <location>
        <begin position="682"/>
        <end position="699"/>
    </location>
</feature>
<dbReference type="PANTHER" id="PTHR45725">
    <property type="entry name" value="FORMIN HOMOLOGY 2 FAMILY MEMBER"/>
    <property type="match status" value="1"/>
</dbReference>
<feature type="region of interest" description="Disordered" evidence="1">
    <location>
        <begin position="106"/>
        <end position="138"/>
    </location>
</feature>
<dbReference type="AlphaFoldDB" id="A0A835Y407"/>
<dbReference type="Proteomes" id="UP000612055">
    <property type="component" value="Unassembled WGS sequence"/>
</dbReference>
<organism evidence="2 3">
    <name type="scientific">Edaphochlamys debaryana</name>
    <dbReference type="NCBI Taxonomy" id="47281"/>
    <lineage>
        <taxon>Eukaryota</taxon>
        <taxon>Viridiplantae</taxon>
        <taxon>Chlorophyta</taxon>
        <taxon>core chlorophytes</taxon>
        <taxon>Chlorophyceae</taxon>
        <taxon>CS clade</taxon>
        <taxon>Chlamydomonadales</taxon>
        <taxon>Chlamydomonadales incertae sedis</taxon>
        <taxon>Edaphochlamys</taxon>
    </lineage>
</organism>
<evidence type="ECO:0000313" key="2">
    <source>
        <dbReference type="EMBL" id="KAG2494789.1"/>
    </source>
</evidence>
<reference evidence="2" key="1">
    <citation type="journal article" date="2020" name="bioRxiv">
        <title>Comparative genomics of Chlamydomonas.</title>
        <authorList>
            <person name="Craig R.J."/>
            <person name="Hasan A.R."/>
            <person name="Ness R.W."/>
            <person name="Keightley P.D."/>
        </authorList>
    </citation>
    <scope>NUCLEOTIDE SEQUENCE</scope>
    <source>
        <strain evidence="2">CCAP 11/70</strain>
    </source>
</reference>
<feature type="region of interest" description="Disordered" evidence="1">
    <location>
        <begin position="669"/>
        <end position="699"/>
    </location>
</feature>
<evidence type="ECO:0000256" key="1">
    <source>
        <dbReference type="SAM" id="MobiDB-lite"/>
    </source>
</evidence>
<feature type="region of interest" description="Disordered" evidence="1">
    <location>
        <begin position="1042"/>
        <end position="1070"/>
    </location>
</feature>